<organism evidence="3 4">
    <name type="scientific">Thraustotheca clavata</name>
    <dbReference type="NCBI Taxonomy" id="74557"/>
    <lineage>
        <taxon>Eukaryota</taxon>
        <taxon>Sar</taxon>
        <taxon>Stramenopiles</taxon>
        <taxon>Oomycota</taxon>
        <taxon>Saprolegniomycetes</taxon>
        <taxon>Saprolegniales</taxon>
        <taxon>Achlyaceae</taxon>
        <taxon>Thraustotheca</taxon>
    </lineage>
</organism>
<dbReference type="OrthoDB" id="71948at2759"/>
<dbReference type="EMBL" id="JNBS01000459">
    <property type="protein sequence ID" value="OQS05410.1"/>
    <property type="molecule type" value="Genomic_DNA"/>
</dbReference>
<feature type="region of interest" description="Disordered" evidence="2">
    <location>
        <begin position="424"/>
        <end position="456"/>
    </location>
</feature>
<dbReference type="AlphaFoldDB" id="A0A1W0A5U9"/>
<sequence length="809" mass="93020">MQAIFDDFATIPADECALLSTDALMMEDLEILFPSNPSQSPEASDHATSSEANSDQEIIVEKPKKINVSRKRQREELEYLRAKVVELEVHLQKLQEVQEITPPKPVTEESPWKTVALQMKSEKEAAIAEREHLKLNLQTQIEFGKSLEALIKKRPKLTVLPKLENDQWKMYRLVENPALRREAVQNITSQVYDGLSGAMIESGLLDREDDFALYAPSLSKYFDDQLITTAALCQTIPFEYTLVARMTWLLLTAGCSLERSSFHRLETFDEDTIYIANEGRWEFLLNQTRLLMRRFIESNRIIFVMRTILEDELTPHSPEALVTNKCAWFMLEPTSEGHTRIKFYQKSTLPMVQSEALLKHPKFSDVNSPYYRIGNITDAALLNPLTATVPLEENYVDVDAMIMEDFGAMYLPIVNSNLKVSTPLTDSATASSGSDMESPVKQTTERPKKINESRKRQREELEYLRVKVDELRKHLTVLKQIKEIETENETPWQKLAHQMRIDKQNALLENEKLKSELQEQIEFGKTLQSILKKRPRLTTLPTLDNEQWRLYRLVKEPVVRANAVDEILKQQYLALPGAMVESNLVDMTDDYLCCTPKLARNHEDQIISETVWCCNISYEFGFVTRCLWSLMADPSRYHHPSFALLEVFDDNTRYMSTIGRVSPSLTSNCRFVIRRVTEENREVILMRSILEDELMPHDKTVLINNKTAWFTVEPTATGSRMKFFQKSTLPMLQSQLFLQNPKFKLPNSPYYRVGSVTDAIMTSMREFVTDFKAALILVLQMHLTNYNATGTINESEIQALVAEAHPGCA</sequence>
<dbReference type="Proteomes" id="UP000243217">
    <property type="component" value="Unassembled WGS sequence"/>
</dbReference>
<feature type="compositionally biased region" description="Polar residues" evidence="2">
    <location>
        <begin position="424"/>
        <end position="435"/>
    </location>
</feature>
<comment type="caution">
    <text evidence="3">The sequence shown here is derived from an EMBL/GenBank/DDBJ whole genome shotgun (WGS) entry which is preliminary data.</text>
</comment>
<name>A0A1W0A5U9_9STRA</name>
<keyword evidence="1" id="KW-0175">Coiled coil</keyword>
<evidence type="ECO:0008006" key="5">
    <source>
        <dbReference type="Google" id="ProtNLM"/>
    </source>
</evidence>
<keyword evidence="4" id="KW-1185">Reference proteome</keyword>
<reference evidence="3 4" key="1">
    <citation type="journal article" date="2014" name="Genome Biol. Evol.">
        <title>The secreted proteins of Achlya hypogyna and Thraustotheca clavata identify the ancestral oomycete secretome and reveal gene acquisitions by horizontal gene transfer.</title>
        <authorList>
            <person name="Misner I."/>
            <person name="Blouin N."/>
            <person name="Leonard G."/>
            <person name="Richards T.A."/>
            <person name="Lane C.E."/>
        </authorList>
    </citation>
    <scope>NUCLEOTIDE SEQUENCE [LARGE SCALE GENOMIC DNA]</scope>
    <source>
        <strain evidence="3 4">ATCC 34112</strain>
    </source>
</reference>
<evidence type="ECO:0000256" key="2">
    <source>
        <dbReference type="SAM" id="MobiDB-lite"/>
    </source>
</evidence>
<feature type="compositionally biased region" description="Polar residues" evidence="2">
    <location>
        <begin position="35"/>
        <end position="56"/>
    </location>
</feature>
<gene>
    <name evidence="3" type="ORF">THRCLA_02454</name>
</gene>
<feature type="compositionally biased region" description="Basic and acidic residues" evidence="2">
    <location>
        <begin position="443"/>
        <end position="456"/>
    </location>
</feature>
<accession>A0A1W0A5U9</accession>
<proteinExistence type="predicted"/>
<evidence type="ECO:0000313" key="4">
    <source>
        <dbReference type="Proteomes" id="UP000243217"/>
    </source>
</evidence>
<protein>
    <recommendedName>
        <fullName evidence="5">M96 mating-specific protein family</fullName>
    </recommendedName>
</protein>
<feature type="coiled-coil region" evidence="1">
    <location>
        <begin position="70"/>
        <end position="97"/>
    </location>
</feature>
<feature type="region of interest" description="Disordered" evidence="2">
    <location>
        <begin position="34"/>
        <end position="57"/>
    </location>
</feature>
<evidence type="ECO:0000313" key="3">
    <source>
        <dbReference type="EMBL" id="OQS05410.1"/>
    </source>
</evidence>
<evidence type="ECO:0000256" key="1">
    <source>
        <dbReference type="SAM" id="Coils"/>
    </source>
</evidence>